<keyword evidence="6 8" id="KW-0342">GTP-binding</keyword>
<feature type="compositionally biased region" description="Basic and acidic residues" evidence="9">
    <location>
        <begin position="354"/>
        <end position="368"/>
    </location>
</feature>
<dbReference type="OrthoDB" id="9788394at2"/>
<dbReference type="Pfam" id="PF11749">
    <property type="entry name" value="DUF3305"/>
    <property type="match status" value="1"/>
</dbReference>
<comment type="caution">
    <text evidence="11">The sequence shown here is derived from an EMBL/GenBank/DDBJ whole genome shotgun (WGS) entry which is preliminary data.</text>
</comment>
<feature type="region of interest" description="Disordered" evidence="9">
    <location>
        <begin position="354"/>
        <end position="378"/>
    </location>
</feature>
<keyword evidence="1 8" id="KW-0963">Cytoplasm</keyword>
<evidence type="ECO:0000256" key="5">
    <source>
        <dbReference type="ARBA" id="ARBA00022842"/>
    </source>
</evidence>
<comment type="subcellular location">
    <subcellularLocation>
        <location evidence="8">Cytoplasm</location>
    </subcellularLocation>
</comment>
<comment type="function">
    <text evidence="8">Transfers a GMP moiety from GTP to Mo-molybdopterin (Mo-MPT) cofactor (Moco or molybdenum cofactor) to form Mo-molybdopterin guanine dinucleotide (Mo-MGD) cofactor.</text>
</comment>
<name>A0A178M7Q0_9PROT</name>
<keyword evidence="3 8" id="KW-0479">Metal-binding</keyword>
<dbReference type="InterPro" id="IPR025877">
    <property type="entry name" value="MobA-like_NTP_Trfase"/>
</dbReference>
<keyword evidence="7 8" id="KW-0501">Molybdenum cofactor biosynthesis</keyword>
<evidence type="ECO:0000256" key="3">
    <source>
        <dbReference type="ARBA" id="ARBA00022723"/>
    </source>
</evidence>
<feature type="binding site" evidence="8">
    <location>
        <position position="54"/>
    </location>
    <ligand>
        <name>GTP</name>
        <dbReference type="ChEBI" id="CHEBI:37565"/>
    </ligand>
</feature>
<sequence>MTSPLPPIAGLILAGGLSRRMGGGDKALIEVDGQSLLDRVIDRLRPQVGQMILNANGDPDRFASFTLPVVPDVVAGFGGPLVGVLTGLEWLDDHTLDTDWMVSVAADTPLFPEDLVQRLYAAVVEQGADIAVACTDDQPHPVFALWPKRLAAALRAAVVGEDMRKIDAWTARYKVAHIRWQPKPVDPFFNVNTPEDVVRLRLLLDGSFPAEPPLMAETELAVVVERRDGASEWIKESWRPVEVLAEPPAAAQPWLMLRRDDGFEHYLASGVPLRLHRSDLASYRYNLGGAEPRLYVVLRQDADAPTPVRVVLVTAAPDEAQAASESGEDMVDGLPMPAPLRDWVELFCACHPPDEPMRKRKRDTKDAEAAFAGKGGRP</sequence>
<feature type="binding site" evidence="8">
    <location>
        <position position="107"/>
    </location>
    <ligand>
        <name>GTP</name>
        <dbReference type="ChEBI" id="CHEBI:37565"/>
    </ligand>
</feature>
<dbReference type="GO" id="GO:0046872">
    <property type="term" value="F:metal ion binding"/>
    <property type="evidence" value="ECO:0007669"/>
    <property type="project" value="UniProtKB-KW"/>
</dbReference>
<comment type="subunit">
    <text evidence="8">Monomer.</text>
</comment>
<evidence type="ECO:0000313" key="12">
    <source>
        <dbReference type="Proteomes" id="UP000078428"/>
    </source>
</evidence>
<keyword evidence="2 8" id="KW-0808">Transferase</keyword>
<organism evidence="11 12">
    <name type="scientific">Paramagnetospirillum marisnigri</name>
    <dbReference type="NCBI Taxonomy" id="1285242"/>
    <lineage>
        <taxon>Bacteria</taxon>
        <taxon>Pseudomonadati</taxon>
        <taxon>Pseudomonadota</taxon>
        <taxon>Alphaproteobacteria</taxon>
        <taxon>Rhodospirillales</taxon>
        <taxon>Magnetospirillaceae</taxon>
        <taxon>Paramagnetospirillum</taxon>
    </lineage>
</organism>
<dbReference type="NCBIfam" id="TIGR02665">
    <property type="entry name" value="molyb_mobA"/>
    <property type="match status" value="1"/>
</dbReference>
<dbReference type="GO" id="GO:0061603">
    <property type="term" value="F:molybdenum cofactor guanylyltransferase activity"/>
    <property type="evidence" value="ECO:0007669"/>
    <property type="project" value="UniProtKB-EC"/>
</dbReference>
<evidence type="ECO:0000256" key="2">
    <source>
        <dbReference type="ARBA" id="ARBA00022679"/>
    </source>
</evidence>
<keyword evidence="12" id="KW-1185">Reference proteome</keyword>
<comment type="cofactor">
    <cofactor evidence="8">
        <name>Mg(2+)</name>
        <dbReference type="ChEBI" id="CHEBI:18420"/>
    </cofactor>
</comment>
<comment type="similarity">
    <text evidence="8">Belongs to the MobA family.</text>
</comment>
<dbReference type="STRING" id="1285242.A6A04_08200"/>
<evidence type="ECO:0000256" key="9">
    <source>
        <dbReference type="SAM" id="MobiDB-lite"/>
    </source>
</evidence>
<dbReference type="Gene3D" id="3.90.550.10">
    <property type="entry name" value="Spore Coat Polysaccharide Biosynthesis Protein SpsA, Chain A"/>
    <property type="match status" value="1"/>
</dbReference>
<dbReference type="Pfam" id="PF12804">
    <property type="entry name" value="NTP_transf_3"/>
    <property type="match status" value="1"/>
</dbReference>
<dbReference type="GO" id="GO:0005525">
    <property type="term" value="F:GTP binding"/>
    <property type="evidence" value="ECO:0007669"/>
    <property type="project" value="UniProtKB-UniRule"/>
</dbReference>
<accession>A0A178M7Q0</accession>
<dbReference type="GO" id="GO:0005737">
    <property type="term" value="C:cytoplasm"/>
    <property type="evidence" value="ECO:0007669"/>
    <property type="project" value="UniProtKB-SubCell"/>
</dbReference>
<gene>
    <name evidence="8" type="primary">mobA</name>
    <name evidence="11" type="ORF">A6A04_08200</name>
</gene>
<dbReference type="HAMAP" id="MF_00316">
    <property type="entry name" value="MobA"/>
    <property type="match status" value="1"/>
</dbReference>
<feature type="domain" description="MobA-like NTP transferase" evidence="10">
    <location>
        <begin position="10"/>
        <end position="167"/>
    </location>
</feature>
<dbReference type="SUPFAM" id="SSF53448">
    <property type="entry name" value="Nucleotide-diphospho-sugar transferases"/>
    <property type="match status" value="1"/>
</dbReference>
<evidence type="ECO:0000256" key="4">
    <source>
        <dbReference type="ARBA" id="ARBA00022741"/>
    </source>
</evidence>
<evidence type="ECO:0000256" key="1">
    <source>
        <dbReference type="ARBA" id="ARBA00022490"/>
    </source>
</evidence>
<keyword evidence="5 8" id="KW-0460">Magnesium</keyword>
<proteinExistence type="inferred from homology"/>
<dbReference type="InterPro" id="IPR021736">
    <property type="entry name" value="DUF3305"/>
</dbReference>
<evidence type="ECO:0000256" key="8">
    <source>
        <dbReference type="HAMAP-Rule" id="MF_00316"/>
    </source>
</evidence>
<dbReference type="PANTHER" id="PTHR19136:SF81">
    <property type="entry name" value="MOLYBDENUM COFACTOR GUANYLYLTRANSFERASE"/>
    <property type="match status" value="1"/>
</dbReference>
<feature type="binding site" evidence="8">
    <location>
        <position position="26"/>
    </location>
    <ligand>
        <name>GTP</name>
        <dbReference type="ChEBI" id="CHEBI:37565"/>
    </ligand>
</feature>
<evidence type="ECO:0000313" key="11">
    <source>
        <dbReference type="EMBL" id="OAN44789.1"/>
    </source>
</evidence>
<evidence type="ECO:0000256" key="6">
    <source>
        <dbReference type="ARBA" id="ARBA00023134"/>
    </source>
</evidence>
<dbReference type="RefSeq" id="WP_068495626.1">
    <property type="nucleotide sequence ID" value="NZ_LWQT01000109.1"/>
</dbReference>
<dbReference type="PANTHER" id="PTHR19136">
    <property type="entry name" value="MOLYBDENUM COFACTOR GUANYLYLTRANSFERASE"/>
    <property type="match status" value="1"/>
</dbReference>
<dbReference type="GO" id="GO:1902758">
    <property type="term" value="P:bis(molybdopterin guanine dinucleotide)molybdenum biosynthetic process"/>
    <property type="evidence" value="ECO:0007669"/>
    <property type="project" value="TreeGrafter"/>
</dbReference>
<feature type="binding site" evidence="8">
    <location>
        <begin position="13"/>
        <end position="15"/>
    </location>
    <ligand>
        <name>GTP</name>
        <dbReference type="ChEBI" id="CHEBI:37565"/>
    </ligand>
</feature>
<dbReference type="EC" id="2.7.7.77" evidence="8"/>
<feature type="binding site" evidence="8">
    <location>
        <position position="107"/>
    </location>
    <ligand>
        <name>Mg(2+)</name>
        <dbReference type="ChEBI" id="CHEBI:18420"/>
    </ligand>
</feature>
<dbReference type="Proteomes" id="UP000078428">
    <property type="component" value="Unassembled WGS sequence"/>
</dbReference>
<dbReference type="EMBL" id="LWQT01000109">
    <property type="protein sequence ID" value="OAN44789.1"/>
    <property type="molecule type" value="Genomic_DNA"/>
</dbReference>
<dbReference type="InterPro" id="IPR013482">
    <property type="entry name" value="Molybde_CF_guanTrfase"/>
</dbReference>
<comment type="catalytic activity">
    <reaction evidence="8">
        <text>Mo-molybdopterin + GTP + H(+) = Mo-molybdopterin guanine dinucleotide + diphosphate</text>
        <dbReference type="Rhea" id="RHEA:34243"/>
        <dbReference type="ChEBI" id="CHEBI:15378"/>
        <dbReference type="ChEBI" id="CHEBI:33019"/>
        <dbReference type="ChEBI" id="CHEBI:37565"/>
        <dbReference type="ChEBI" id="CHEBI:71302"/>
        <dbReference type="ChEBI" id="CHEBI:71310"/>
        <dbReference type="EC" id="2.7.7.77"/>
    </reaction>
</comment>
<feature type="binding site" evidence="8">
    <location>
        <position position="72"/>
    </location>
    <ligand>
        <name>GTP</name>
        <dbReference type="ChEBI" id="CHEBI:37565"/>
    </ligand>
</feature>
<dbReference type="CDD" id="cd02503">
    <property type="entry name" value="MobA"/>
    <property type="match status" value="1"/>
</dbReference>
<dbReference type="InterPro" id="IPR029044">
    <property type="entry name" value="Nucleotide-diphossugar_trans"/>
</dbReference>
<keyword evidence="4 8" id="KW-0547">Nucleotide-binding</keyword>
<protein>
    <recommendedName>
        <fullName evidence="8">Molybdenum cofactor guanylyltransferase</fullName>
        <shortName evidence="8">MoCo guanylyltransferase</shortName>
        <ecNumber evidence="8">2.7.7.77</ecNumber>
    </recommendedName>
    <alternativeName>
        <fullName evidence="8">GTP:molybdopterin guanylyltransferase</fullName>
    </alternativeName>
    <alternativeName>
        <fullName evidence="8">Mo-MPT guanylyltransferase</fullName>
    </alternativeName>
    <alternativeName>
        <fullName evidence="8">Molybdopterin guanylyltransferase</fullName>
    </alternativeName>
    <alternativeName>
        <fullName evidence="8">Molybdopterin-guanine dinucleotide synthase</fullName>
        <shortName evidence="8">MGD synthase</shortName>
    </alternativeName>
</protein>
<reference evidence="11 12" key="1">
    <citation type="submission" date="2016-04" db="EMBL/GenBank/DDBJ databases">
        <title>Draft genome sequence of freshwater magnetotactic bacteria Magnetospirillum marisnigri SP-1 and Magnetospirillum moscoviense BB-1.</title>
        <authorList>
            <person name="Koziaeva V."/>
            <person name="Dziuba M.V."/>
            <person name="Ivanov T.M."/>
            <person name="Kuznetsov B."/>
            <person name="Grouzdev D.S."/>
        </authorList>
    </citation>
    <scope>NUCLEOTIDE SEQUENCE [LARGE SCALE GENOMIC DNA]</scope>
    <source>
        <strain evidence="11 12">SP-1</strain>
    </source>
</reference>
<evidence type="ECO:0000259" key="10">
    <source>
        <dbReference type="Pfam" id="PF12804"/>
    </source>
</evidence>
<dbReference type="AlphaFoldDB" id="A0A178M7Q0"/>
<keyword evidence="11" id="KW-0548">Nucleotidyltransferase</keyword>
<evidence type="ECO:0000256" key="7">
    <source>
        <dbReference type="ARBA" id="ARBA00023150"/>
    </source>
</evidence>
<comment type="domain">
    <text evidence="8">The N-terminal domain determines nucleotide recognition and specific binding, while the C-terminal domain determines the specific binding to the target protein.</text>
</comment>